<dbReference type="InterPro" id="IPR029057">
    <property type="entry name" value="PRTase-like"/>
</dbReference>
<keyword evidence="3" id="KW-1185">Reference proteome</keyword>
<dbReference type="Gene3D" id="3.40.50.2020">
    <property type="match status" value="1"/>
</dbReference>
<dbReference type="RefSeq" id="WP_184170623.1">
    <property type="nucleotide sequence ID" value="NZ_JACHGF010000001.1"/>
</dbReference>
<dbReference type="SUPFAM" id="SSF53271">
    <property type="entry name" value="PRTase-like"/>
    <property type="match status" value="1"/>
</dbReference>
<dbReference type="InterPro" id="IPR000836">
    <property type="entry name" value="PRTase_dom"/>
</dbReference>
<dbReference type="CDD" id="cd06223">
    <property type="entry name" value="PRTases_typeI"/>
    <property type="match status" value="1"/>
</dbReference>
<organism evidence="2 3">
    <name type="scientific">Rhabdobacter roseus</name>
    <dbReference type="NCBI Taxonomy" id="1655419"/>
    <lineage>
        <taxon>Bacteria</taxon>
        <taxon>Pseudomonadati</taxon>
        <taxon>Bacteroidota</taxon>
        <taxon>Cytophagia</taxon>
        <taxon>Cytophagales</taxon>
        <taxon>Cytophagaceae</taxon>
        <taxon>Rhabdobacter</taxon>
    </lineage>
</organism>
<evidence type="ECO:0000259" key="1">
    <source>
        <dbReference type="Pfam" id="PF00156"/>
    </source>
</evidence>
<keyword evidence="2" id="KW-0808">Transferase</keyword>
<dbReference type="EMBL" id="JACHGF010000001">
    <property type="protein sequence ID" value="MBB5282452.1"/>
    <property type="molecule type" value="Genomic_DNA"/>
</dbReference>
<evidence type="ECO:0000313" key="3">
    <source>
        <dbReference type="Proteomes" id="UP000557307"/>
    </source>
</evidence>
<evidence type="ECO:0000313" key="2">
    <source>
        <dbReference type="EMBL" id="MBB5282452.1"/>
    </source>
</evidence>
<reference evidence="2 3" key="1">
    <citation type="submission" date="2020-08" db="EMBL/GenBank/DDBJ databases">
        <title>Genomic Encyclopedia of Type Strains, Phase IV (KMG-IV): sequencing the most valuable type-strain genomes for metagenomic binning, comparative biology and taxonomic classification.</title>
        <authorList>
            <person name="Goeker M."/>
        </authorList>
    </citation>
    <scope>NUCLEOTIDE SEQUENCE [LARGE SCALE GENOMIC DNA]</scope>
    <source>
        <strain evidence="2 3">DSM 105074</strain>
    </source>
</reference>
<accession>A0A840TLL6</accession>
<protein>
    <submittedName>
        <fullName evidence="2">Putative phosphoribosyltransferase</fullName>
    </submittedName>
</protein>
<gene>
    <name evidence="2" type="ORF">HNQ92_000573</name>
</gene>
<dbReference type="AlphaFoldDB" id="A0A840TLL6"/>
<keyword evidence="2" id="KW-0328">Glycosyltransferase</keyword>
<comment type="caution">
    <text evidence="2">The sequence shown here is derived from an EMBL/GenBank/DDBJ whole genome shotgun (WGS) entry which is preliminary data.</text>
</comment>
<dbReference type="Proteomes" id="UP000557307">
    <property type="component" value="Unassembled WGS sequence"/>
</dbReference>
<feature type="domain" description="Phosphoribosyltransferase" evidence="1">
    <location>
        <begin position="20"/>
        <end position="166"/>
    </location>
</feature>
<dbReference type="GO" id="GO:0016757">
    <property type="term" value="F:glycosyltransferase activity"/>
    <property type="evidence" value="ECO:0007669"/>
    <property type="project" value="UniProtKB-KW"/>
</dbReference>
<sequence>MKDQSKEIVFRNRREAGQELGRFLAPKYQSTHPLVLGVPRGGAEVAYYVARRLGADFALIVAKKLPFPGHEEYGFGAVAEEGVVYVSERGQKTLDAPVIRRIIQEQTDEVARRVQQYRQGSPLPRMKDRTVLLVDDGIATGATLVPLVELCQQKEAAKVVVAAPVSGTTYDRGLQKADALEVLVQPRPFFSVGQAYEDFGEFTDEQLAALMRQAESEAP</sequence>
<proteinExistence type="predicted"/>
<dbReference type="Pfam" id="PF00156">
    <property type="entry name" value="Pribosyltran"/>
    <property type="match status" value="1"/>
</dbReference>
<dbReference type="Gene3D" id="3.30.1310.20">
    <property type="entry name" value="PRTase-like"/>
    <property type="match status" value="1"/>
</dbReference>
<name>A0A840TLL6_9BACT</name>